<dbReference type="PROSITE" id="PS50109">
    <property type="entry name" value="HIS_KIN"/>
    <property type="match status" value="1"/>
</dbReference>
<dbReference type="Gene3D" id="3.40.50.2300">
    <property type="match status" value="1"/>
</dbReference>
<dbReference type="EC" id="2.7.13.3" evidence="2"/>
<evidence type="ECO:0000256" key="5">
    <source>
        <dbReference type="ARBA" id="ARBA00022741"/>
    </source>
</evidence>
<dbReference type="Gene3D" id="1.10.287.130">
    <property type="match status" value="1"/>
</dbReference>
<evidence type="ECO:0000256" key="1">
    <source>
        <dbReference type="ARBA" id="ARBA00000085"/>
    </source>
</evidence>
<dbReference type="InterPro" id="IPR003661">
    <property type="entry name" value="HisK_dim/P_dom"/>
</dbReference>
<protein>
    <recommendedName>
        <fullName evidence="2">histidine kinase</fullName>
        <ecNumber evidence="2">2.7.13.3</ecNumber>
    </recommendedName>
</protein>
<dbReference type="SUPFAM" id="SSF55785">
    <property type="entry name" value="PYP-like sensor domain (PAS domain)"/>
    <property type="match status" value="1"/>
</dbReference>
<evidence type="ECO:0000256" key="9">
    <source>
        <dbReference type="PROSITE-ProRule" id="PRU00169"/>
    </source>
</evidence>
<evidence type="ECO:0000256" key="4">
    <source>
        <dbReference type="ARBA" id="ARBA00022679"/>
    </source>
</evidence>
<dbReference type="InterPro" id="IPR004358">
    <property type="entry name" value="Sig_transdc_His_kin-like_C"/>
</dbReference>
<organism evidence="14">
    <name type="scientific">Desulfurivibrio alkaliphilus</name>
    <dbReference type="NCBI Taxonomy" id="427923"/>
    <lineage>
        <taxon>Bacteria</taxon>
        <taxon>Pseudomonadati</taxon>
        <taxon>Thermodesulfobacteriota</taxon>
        <taxon>Desulfobulbia</taxon>
        <taxon>Desulfobulbales</taxon>
        <taxon>Desulfobulbaceae</taxon>
        <taxon>Desulfurivibrio</taxon>
    </lineage>
</organism>
<dbReference type="InterPro" id="IPR001789">
    <property type="entry name" value="Sig_transdc_resp-reg_receiver"/>
</dbReference>
<dbReference type="Pfam" id="PF00512">
    <property type="entry name" value="HisKA"/>
    <property type="match status" value="1"/>
</dbReference>
<feature type="domain" description="Histidine kinase" evidence="11">
    <location>
        <begin position="349"/>
        <end position="559"/>
    </location>
</feature>
<feature type="coiled-coil region" evidence="10">
    <location>
        <begin position="278"/>
        <end position="333"/>
    </location>
</feature>
<dbReference type="InterPro" id="IPR005467">
    <property type="entry name" value="His_kinase_dom"/>
</dbReference>
<evidence type="ECO:0000259" key="13">
    <source>
        <dbReference type="PROSITE" id="PS50112"/>
    </source>
</evidence>
<dbReference type="Pfam" id="PF00072">
    <property type="entry name" value="Response_reg"/>
    <property type="match status" value="1"/>
</dbReference>
<evidence type="ECO:0000256" key="3">
    <source>
        <dbReference type="ARBA" id="ARBA00022553"/>
    </source>
</evidence>
<keyword evidence="10" id="KW-0175">Coiled coil</keyword>
<evidence type="ECO:0000256" key="10">
    <source>
        <dbReference type="SAM" id="Coils"/>
    </source>
</evidence>
<dbReference type="GO" id="GO:0006355">
    <property type="term" value="P:regulation of DNA-templated transcription"/>
    <property type="evidence" value="ECO:0007669"/>
    <property type="project" value="InterPro"/>
</dbReference>
<gene>
    <name evidence="14" type="ORF">ENN98_06050</name>
</gene>
<dbReference type="SUPFAM" id="SSF52172">
    <property type="entry name" value="CheY-like"/>
    <property type="match status" value="1"/>
</dbReference>
<dbReference type="PROSITE" id="PS50110">
    <property type="entry name" value="RESPONSE_REGULATORY"/>
    <property type="match status" value="1"/>
</dbReference>
<dbReference type="PRINTS" id="PR00344">
    <property type="entry name" value="BCTRLSENSOR"/>
</dbReference>
<dbReference type="InterPro" id="IPR011006">
    <property type="entry name" value="CheY-like_superfamily"/>
</dbReference>
<dbReference type="SMART" id="SM00091">
    <property type="entry name" value="PAS"/>
    <property type="match status" value="1"/>
</dbReference>
<comment type="catalytic activity">
    <reaction evidence="1">
        <text>ATP + protein L-histidine = ADP + protein N-phospho-L-histidine.</text>
        <dbReference type="EC" id="2.7.13.3"/>
    </reaction>
</comment>
<dbReference type="InterPro" id="IPR013767">
    <property type="entry name" value="PAS_fold"/>
</dbReference>
<dbReference type="Proteomes" id="UP000885986">
    <property type="component" value="Unassembled WGS sequence"/>
</dbReference>
<dbReference type="GO" id="GO:0000155">
    <property type="term" value="F:phosphorelay sensor kinase activity"/>
    <property type="evidence" value="ECO:0007669"/>
    <property type="project" value="InterPro"/>
</dbReference>
<evidence type="ECO:0000256" key="8">
    <source>
        <dbReference type="ARBA" id="ARBA00023012"/>
    </source>
</evidence>
<evidence type="ECO:0000256" key="2">
    <source>
        <dbReference type="ARBA" id="ARBA00012438"/>
    </source>
</evidence>
<dbReference type="SMART" id="SM00448">
    <property type="entry name" value="REC"/>
    <property type="match status" value="1"/>
</dbReference>
<evidence type="ECO:0000259" key="11">
    <source>
        <dbReference type="PROSITE" id="PS50109"/>
    </source>
</evidence>
<dbReference type="EMBL" id="DSDS01000138">
    <property type="protein sequence ID" value="HET98240.1"/>
    <property type="molecule type" value="Genomic_DNA"/>
</dbReference>
<dbReference type="InterPro" id="IPR036890">
    <property type="entry name" value="HATPase_C_sf"/>
</dbReference>
<keyword evidence="4" id="KW-0808">Transferase</keyword>
<evidence type="ECO:0000259" key="12">
    <source>
        <dbReference type="PROSITE" id="PS50110"/>
    </source>
</evidence>
<dbReference type="PANTHER" id="PTHR43065">
    <property type="entry name" value="SENSOR HISTIDINE KINASE"/>
    <property type="match status" value="1"/>
</dbReference>
<evidence type="ECO:0000256" key="7">
    <source>
        <dbReference type="ARBA" id="ARBA00022840"/>
    </source>
</evidence>
<dbReference type="InterPro" id="IPR036097">
    <property type="entry name" value="HisK_dim/P_sf"/>
</dbReference>
<dbReference type="CDD" id="cd00082">
    <property type="entry name" value="HisKA"/>
    <property type="match status" value="1"/>
</dbReference>
<dbReference type="Gene3D" id="3.30.565.10">
    <property type="entry name" value="Histidine kinase-like ATPase, C-terminal domain"/>
    <property type="match status" value="1"/>
</dbReference>
<dbReference type="InterPro" id="IPR035965">
    <property type="entry name" value="PAS-like_dom_sf"/>
</dbReference>
<keyword evidence="7" id="KW-0067">ATP-binding</keyword>
<dbReference type="InterPro" id="IPR003594">
    <property type="entry name" value="HATPase_dom"/>
</dbReference>
<name>A0A7C2TGS3_9BACT</name>
<keyword evidence="8" id="KW-0902">Two-component regulatory system</keyword>
<comment type="caution">
    <text evidence="14">The sequence shown here is derived from an EMBL/GenBank/DDBJ whole genome shotgun (WGS) entry which is preliminary data.</text>
</comment>
<dbReference type="Pfam" id="PF02518">
    <property type="entry name" value="HATPase_c"/>
    <property type="match status" value="1"/>
</dbReference>
<proteinExistence type="predicted"/>
<dbReference type="Pfam" id="PF00989">
    <property type="entry name" value="PAS"/>
    <property type="match status" value="1"/>
</dbReference>
<keyword evidence="6" id="KW-0418">Kinase</keyword>
<sequence>MAIKRILVVDNNPVIVKLICHFLAEEGYEVKSAADGLDAMRVLESFRPDVIFVDLIMPNISGDKLCRVIRTIPDLQGVRLVVLSAVAADVDIDFRALGADACIAKGPFAQLKGNIREVLVKFVQQPGVVGDRVLGREELHRRDITRELLNVRHYFDAILQNMTDGVVQLNREERRIVFANRAVTSMVGVAEEKLLSNDFFQYLRGEALPLLATAMDTGGPQPLILGEESSLFLGEAQVLVSLLPQAGGDGSSCWLVVQDITERKRVEDIRNRYQWQLEQEISRQTAELAQRNRELQAEVERRKKIEEDLQLSHDVLERRVAERTAEVEKLYRQLLHSEKLSAVGKLAASIAHEFNNPICGIRNVLHGLRRRLPLAGGDRKLVDMAVRECDRVARLTNDLQSFNRPTSAKTTLLDLHVALEDILLLCKKDMQNARIEVRRDFYPDLPWVKAVPDQLKQVFLNLLTNAREAIGPEGGEIQISTGLVDGEVMVRISDTGSGIAADDLAHIYEPFFSTKPAVKCTGLGLSVSYGIIQRHSGRIEVESEPGRGTSFTVWLPLTEERDKR</sequence>
<dbReference type="InterPro" id="IPR000014">
    <property type="entry name" value="PAS"/>
</dbReference>
<reference evidence="14" key="1">
    <citation type="journal article" date="2020" name="mSystems">
        <title>Genome- and Community-Level Interaction Insights into Carbon Utilization and Element Cycling Functions of Hydrothermarchaeota in Hydrothermal Sediment.</title>
        <authorList>
            <person name="Zhou Z."/>
            <person name="Liu Y."/>
            <person name="Xu W."/>
            <person name="Pan J."/>
            <person name="Luo Z.H."/>
            <person name="Li M."/>
        </authorList>
    </citation>
    <scope>NUCLEOTIDE SEQUENCE [LARGE SCALE GENOMIC DNA]</scope>
    <source>
        <strain evidence="14">SpSt-1224</strain>
    </source>
</reference>
<dbReference type="CDD" id="cd00156">
    <property type="entry name" value="REC"/>
    <property type="match status" value="1"/>
</dbReference>
<evidence type="ECO:0000313" key="14">
    <source>
        <dbReference type="EMBL" id="HET98240.1"/>
    </source>
</evidence>
<dbReference type="SMART" id="SM00387">
    <property type="entry name" value="HATPase_c"/>
    <property type="match status" value="1"/>
</dbReference>
<dbReference type="AlphaFoldDB" id="A0A7C2TGS3"/>
<evidence type="ECO:0000256" key="6">
    <source>
        <dbReference type="ARBA" id="ARBA00022777"/>
    </source>
</evidence>
<dbReference type="SMART" id="SM00388">
    <property type="entry name" value="HisKA"/>
    <property type="match status" value="1"/>
</dbReference>
<feature type="domain" description="PAS" evidence="13">
    <location>
        <begin position="151"/>
        <end position="206"/>
    </location>
</feature>
<feature type="modified residue" description="4-aspartylphosphate" evidence="9">
    <location>
        <position position="54"/>
    </location>
</feature>
<dbReference type="Gene3D" id="3.30.450.20">
    <property type="entry name" value="PAS domain"/>
    <property type="match status" value="1"/>
</dbReference>
<dbReference type="GO" id="GO:0005524">
    <property type="term" value="F:ATP binding"/>
    <property type="evidence" value="ECO:0007669"/>
    <property type="project" value="UniProtKB-KW"/>
</dbReference>
<dbReference type="PROSITE" id="PS50112">
    <property type="entry name" value="PAS"/>
    <property type="match status" value="1"/>
</dbReference>
<feature type="domain" description="Response regulatory" evidence="12">
    <location>
        <begin position="5"/>
        <end position="120"/>
    </location>
</feature>
<dbReference type="SUPFAM" id="SSF47384">
    <property type="entry name" value="Homodimeric domain of signal transducing histidine kinase"/>
    <property type="match status" value="1"/>
</dbReference>
<keyword evidence="5" id="KW-0547">Nucleotide-binding</keyword>
<dbReference type="SUPFAM" id="SSF55874">
    <property type="entry name" value="ATPase domain of HSP90 chaperone/DNA topoisomerase II/histidine kinase"/>
    <property type="match status" value="1"/>
</dbReference>
<dbReference type="PANTHER" id="PTHR43065:SF10">
    <property type="entry name" value="PEROXIDE STRESS-ACTIVATED HISTIDINE KINASE MAK3"/>
    <property type="match status" value="1"/>
</dbReference>
<keyword evidence="3 9" id="KW-0597">Phosphoprotein</keyword>
<accession>A0A7C2TGS3</accession>